<feature type="transmembrane region" description="Helical" evidence="5">
    <location>
        <begin position="12"/>
        <end position="31"/>
    </location>
</feature>
<evidence type="ECO:0000256" key="4">
    <source>
        <dbReference type="ARBA" id="ARBA00023136"/>
    </source>
</evidence>
<dbReference type="GO" id="GO:0016020">
    <property type="term" value="C:membrane"/>
    <property type="evidence" value="ECO:0007669"/>
    <property type="project" value="UniProtKB-SubCell"/>
</dbReference>
<feature type="transmembrane region" description="Helical" evidence="5">
    <location>
        <begin position="37"/>
        <end position="56"/>
    </location>
</feature>
<sequence length="534" mass="58752">MKGLAYAMLANVPPIYGIYMAFFPVPIYVLLGTSRHISMGSFAVITLMAGKVVIMYQSQMPGKSVPEHMTPNSSASLLEDIRGDPTVQVASVVALTILLWALQMGSVAVFLSDILVSGFTTGAAVHVATSQLKHVFGLAVPRHDGPGKILRTYRDLIPMLVKSNVVSLIISGVNIFVLIVNNDYLKPYLAKKCIFPVPIELICVTIGTLLSYTTEMNKNYNVSVVGYLPNGLPAAQVPPVWLMQDMNFLIQCFIIAIVSYAISISLAKLFARRGGYEIAPNQELLAQAVLAAIILVALRGLFRQVSDLRRAWQVNKLDAFVWLATFLSAVIIDIDFALGIGFAASVFTLILRNQRPKAYLLGHIPETGIYVDIRRYSLAKEEEGIKILRYEAGLNFANRETFMQLVFQLTHLEPAKWKKIVAKYQKNLAAQRGKKAEKVKKGKKGKKGNAELVMQTNGSSEPSATATMEEKMEPQLPFRNLIFDMTGVTAVDASGVITLTRIFTDYTSIGVNVYFVGATGKLTELQNDLEGEQF</sequence>
<evidence type="ECO:0000313" key="7">
    <source>
        <dbReference type="EMBL" id="CAD7241777.1"/>
    </source>
</evidence>
<dbReference type="Pfam" id="PF01740">
    <property type="entry name" value="STAS"/>
    <property type="match status" value="1"/>
</dbReference>
<evidence type="ECO:0000256" key="2">
    <source>
        <dbReference type="ARBA" id="ARBA00022692"/>
    </source>
</evidence>
<feature type="domain" description="STAS" evidence="6">
    <location>
        <begin position="375"/>
        <end position="534"/>
    </location>
</feature>
<dbReference type="PANTHER" id="PTHR11814">
    <property type="entry name" value="SULFATE TRANSPORTER"/>
    <property type="match status" value="1"/>
</dbReference>
<evidence type="ECO:0000259" key="6">
    <source>
        <dbReference type="PROSITE" id="PS50801"/>
    </source>
</evidence>
<gene>
    <name evidence="7" type="ORF">DSTB1V02_LOCUS1757</name>
</gene>
<protein>
    <recommendedName>
        <fullName evidence="6">STAS domain-containing protein</fullName>
    </recommendedName>
</protein>
<accession>A0A7R8X6U8</accession>
<dbReference type="AlphaFoldDB" id="A0A7R8X6U8"/>
<dbReference type="InterPro" id="IPR011547">
    <property type="entry name" value="SLC26A/SulP_dom"/>
</dbReference>
<dbReference type="EMBL" id="LR899693">
    <property type="protein sequence ID" value="CAD7241777.1"/>
    <property type="molecule type" value="Genomic_DNA"/>
</dbReference>
<feature type="transmembrane region" description="Helical" evidence="5">
    <location>
        <begin position="248"/>
        <end position="271"/>
    </location>
</feature>
<keyword evidence="4 5" id="KW-0472">Membrane</keyword>
<proteinExistence type="predicted"/>
<name>A0A7R8X6U8_9CRUS</name>
<keyword evidence="8" id="KW-1185">Reference proteome</keyword>
<dbReference type="Gene3D" id="3.30.750.24">
    <property type="entry name" value="STAS domain"/>
    <property type="match status" value="1"/>
</dbReference>
<dbReference type="Pfam" id="PF00916">
    <property type="entry name" value="Sulfate_transp"/>
    <property type="match status" value="1"/>
</dbReference>
<feature type="transmembrane region" description="Helical" evidence="5">
    <location>
        <begin position="283"/>
        <end position="302"/>
    </location>
</feature>
<keyword evidence="3 5" id="KW-1133">Transmembrane helix</keyword>
<comment type="subcellular location">
    <subcellularLocation>
        <location evidence="1">Membrane</location>
        <topology evidence="1">Multi-pass membrane protein</topology>
    </subcellularLocation>
</comment>
<dbReference type="InterPro" id="IPR036513">
    <property type="entry name" value="STAS_dom_sf"/>
</dbReference>
<evidence type="ECO:0000256" key="3">
    <source>
        <dbReference type="ARBA" id="ARBA00022989"/>
    </source>
</evidence>
<keyword evidence="2 5" id="KW-0812">Transmembrane</keyword>
<evidence type="ECO:0000256" key="5">
    <source>
        <dbReference type="SAM" id="Phobius"/>
    </source>
</evidence>
<dbReference type="Proteomes" id="UP000677054">
    <property type="component" value="Unassembled WGS sequence"/>
</dbReference>
<evidence type="ECO:0000256" key="1">
    <source>
        <dbReference type="ARBA" id="ARBA00004141"/>
    </source>
</evidence>
<feature type="transmembrane region" description="Helical" evidence="5">
    <location>
        <begin position="160"/>
        <end position="181"/>
    </location>
</feature>
<dbReference type="InterPro" id="IPR002645">
    <property type="entry name" value="STAS_dom"/>
</dbReference>
<organism evidence="7">
    <name type="scientific">Darwinula stevensoni</name>
    <dbReference type="NCBI Taxonomy" id="69355"/>
    <lineage>
        <taxon>Eukaryota</taxon>
        <taxon>Metazoa</taxon>
        <taxon>Ecdysozoa</taxon>
        <taxon>Arthropoda</taxon>
        <taxon>Crustacea</taxon>
        <taxon>Oligostraca</taxon>
        <taxon>Ostracoda</taxon>
        <taxon>Podocopa</taxon>
        <taxon>Podocopida</taxon>
        <taxon>Darwinulocopina</taxon>
        <taxon>Darwinuloidea</taxon>
        <taxon>Darwinulidae</taxon>
        <taxon>Darwinula</taxon>
    </lineage>
</organism>
<dbReference type="EMBL" id="CAJPEV010000176">
    <property type="protein sequence ID" value="CAG0881842.1"/>
    <property type="molecule type" value="Genomic_DNA"/>
</dbReference>
<dbReference type="SUPFAM" id="SSF52091">
    <property type="entry name" value="SpoIIaa-like"/>
    <property type="match status" value="1"/>
</dbReference>
<reference evidence="7" key="1">
    <citation type="submission" date="2020-11" db="EMBL/GenBank/DDBJ databases">
        <authorList>
            <person name="Tran Van P."/>
        </authorList>
    </citation>
    <scope>NUCLEOTIDE SEQUENCE</scope>
</reference>
<dbReference type="GO" id="GO:0055085">
    <property type="term" value="P:transmembrane transport"/>
    <property type="evidence" value="ECO:0007669"/>
    <property type="project" value="InterPro"/>
</dbReference>
<feature type="transmembrane region" description="Helical" evidence="5">
    <location>
        <begin position="322"/>
        <end position="351"/>
    </location>
</feature>
<dbReference type="InterPro" id="IPR001902">
    <property type="entry name" value="SLC26A/SulP_fam"/>
</dbReference>
<dbReference type="PROSITE" id="PS50801">
    <property type="entry name" value="STAS"/>
    <property type="match status" value="1"/>
</dbReference>
<evidence type="ECO:0000313" key="8">
    <source>
        <dbReference type="Proteomes" id="UP000677054"/>
    </source>
</evidence>
<feature type="transmembrane region" description="Helical" evidence="5">
    <location>
        <begin position="193"/>
        <end position="212"/>
    </location>
</feature>
<feature type="transmembrane region" description="Helical" evidence="5">
    <location>
        <begin position="89"/>
        <end position="111"/>
    </location>
</feature>
<dbReference type="CDD" id="cd07042">
    <property type="entry name" value="STAS_SulP_like_sulfate_transporter"/>
    <property type="match status" value="1"/>
</dbReference>
<dbReference type="OrthoDB" id="7365796at2759"/>